<feature type="zinc finger region" description="FLZ-type" evidence="3">
    <location>
        <begin position="181"/>
        <end position="224"/>
    </location>
</feature>
<dbReference type="EMBL" id="JBBNAF010000011">
    <property type="protein sequence ID" value="KAK9099572.1"/>
    <property type="molecule type" value="Genomic_DNA"/>
</dbReference>
<feature type="domain" description="FLZ-type" evidence="5">
    <location>
        <begin position="181"/>
        <end position="224"/>
    </location>
</feature>
<dbReference type="PROSITE" id="PS51795">
    <property type="entry name" value="ZF_FLZ"/>
    <property type="match status" value="1"/>
</dbReference>
<evidence type="ECO:0000313" key="7">
    <source>
        <dbReference type="Proteomes" id="UP001420932"/>
    </source>
</evidence>
<dbReference type="PANTHER" id="PTHR47208">
    <property type="entry name" value="OS02G0174800 PROTEIN"/>
    <property type="match status" value="1"/>
</dbReference>
<gene>
    <name evidence="6" type="ORF">Syun_026617</name>
</gene>
<comment type="similarity">
    <text evidence="1">Belongs to the FLZ family.</text>
</comment>
<dbReference type="Proteomes" id="UP001420932">
    <property type="component" value="Unassembled WGS sequence"/>
</dbReference>
<evidence type="ECO:0000259" key="5">
    <source>
        <dbReference type="PROSITE" id="PS51795"/>
    </source>
</evidence>
<dbReference type="AlphaFoldDB" id="A0AAP0EZ91"/>
<comment type="caution">
    <text evidence="6">The sequence shown here is derived from an EMBL/GenBank/DDBJ whole genome shotgun (WGS) entry which is preliminary data.</text>
</comment>
<keyword evidence="7" id="KW-1185">Reference proteome</keyword>
<reference evidence="6 7" key="1">
    <citation type="submission" date="2024-01" db="EMBL/GenBank/DDBJ databases">
        <title>Genome assemblies of Stephania.</title>
        <authorList>
            <person name="Yang L."/>
        </authorList>
    </citation>
    <scope>NUCLEOTIDE SEQUENCE [LARGE SCALE GENOMIC DNA]</scope>
    <source>
        <strain evidence="6">YNDBR</strain>
        <tissue evidence="6">Leaf</tissue>
    </source>
</reference>
<name>A0AAP0EZ91_9MAGN</name>
<protein>
    <recommendedName>
        <fullName evidence="5">FLZ-type domain-containing protein</fullName>
    </recommendedName>
</protein>
<proteinExistence type="inferred from homology"/>
<dbReference type="PANTHER" id="PTHR47208:SF5">
    <property type="entry name" value="FCS-LIKE ZINC FINGER 12-RELATED"/>
    <property type="match status" value="1"/>
</dbReference>
<dbReference type="InterPro" id="IPR007650">
    <property type="entry name" value="Zf-FLZ_dom"/>
</dbReference>
<evidence type="ECO:0000256" key="2">
    <source>
        <dbReference type="ARBA" id="ARBA00022723"/>
    </source>
</evidence>
<accession>A0AAP0EZ91</accession>
<keyword evidence="2" id="KW-0479">Metal-binding</keyword>
<organism evidence="6 7">
    <name type="scientific">Stephania yunnanensis</name>
    <dbReference type="NCBI Taxonomy" id="152371"/>
    <lineage>
        <taxon>Eukaryota</taxon>
        <taxon>Viridiplantae</taxon>
        <taxon>Streptophyta</taxon>
        <taxon>Embryophyta</taxon>
        <taxon>Tracheophyta</taxon>
        <taxon>Spermatophyta</taxon>
        <taxon>Magnoliopsida</taxon>
        <taxon>Ranunculales</taxon>
        <taxon>Menispermaceae</taxon>
        <taxon>Menispermoideae</taxon>
        <taxon>Cissampelideae</taxon>
        <taxon>Stephania</taxon>
    </lineage>
</organism>
<feature type="region of interest" description="Disordered" evidence="4">
    <location>
        <begin position="10"/>
        <end position="35"/>
    </location>
</feature>
<dbReference type="InterPro" id="IPR044604">
    <property type="entry name" value="FLZ12/13/14"/>
</dbReference>
<feature type="region of interest" description="Disordered" evidence="4">
    <location>
        <begin position="226"/>
        <end position="254"/>
    </location>
</feature>
<evidence type="ECO:0000256" key="1">
    <source>
        <dbReference type="ARBA" id="ARBA00009374"/>
    </source>
</evidence>
<evidence type="ECO:0000256" key="3">
    <source>
        <dbReference type="PROSITE-ProRule" id="PRU01131"/>
    </source>
</evidence>
<evidence type="ECO:0000256" key="4">
    <source>
        <dbReference type="SAM" id="MobiDB-lite"/>
    </source>
</evidence>
<dbReference type="Pfam" id="PF04570">
    <property type="entry name" value="zf-FLZ"/>
    <property type="match status" value="1"/>
</dbReference>
<evidence type="ECO:0000313" key="6">
    <source>
        <dbReference type="EMBL" id="KAK9099572.1"/>
    </source>
</evidence>
<sequence>MLGKRTRLIIGKLPEQSIPGDRATGPDPITSPKSPLELKIRSPRGFTGGGIGLGIVAALEINSGTGNASDGQSPAKLIVGSRNLSRSDPIPIGGGTKTTPPRSCIISGGTSACGDWFEDYTCVTSHHGPNNKPITKIFFDEDEFCGGGGGGGHWREHLETANGSAAVMTTGEPTPAYPSSSFLSSCYLCRKTLHGRDIYMYRGEKAFCSTECRYKQMVSDERKEKCRSEASRSTDLAASPYSGGRLFSTGITAS</sequence>
<dbReference type="GO" id="GO:0046872">
    <property type="term" value="F:metal ion binding"/>
    <property type="evidence" value="ECO:0007669"/>
    <property type="project" value="UniProtKB-KW"/>
</dbReference>